<keyword evidence="1" id="KW-0472">Membrane</keyword>
<dbReference type="RefSeq" id="WP_309727008.1">
    <property type="nucleotide sequence ID" value="NZ_JAVDQA010000001.1"/>
</dbReference>
<accession>A0ABU1K3B7</accession>
<reference evidence="2 3" key="1">
    <citation type="submission" date="2023-07" db="EMBL/GenBank/DDBJ databases">
        <title>Genomic Encyclopedia of Type Strains, Phase IV (KMG-IV): sequencing the most valuable type-strain genomes for metagenomic binning, comparative biology and taxonomic classification.</title>
        <authorList>
            <person name="Goeker M."/>
        </authorList>
    </citation>
    <scope>NUCLEOTIDE SEQUENCE [LARGE SCALE GENOMIC DNA]</scope>
    <source>
        <strain evidence="2 3">DSM 102814</strain>
    </source>
</reference>
<name>A0ABU1K3B7_9FLAO</name>
<evidence type="ECO:0000313" key="2">
    <source>
        <dbReference type="EMBL" id="MDR6300099.1"/>
    </source>
</evidence>
<gene>
    <name evidence="2" type="ORF">GGR31_000715</name>
</gene>
<feature type="transmembrane region" description="Helical" evidence="1">
    <location>
        <begin position="116"/>
        <end position="138"/>
    </location>
</feature>
<proteinExistence type="predicted"/>
<evidence type="ECO:0000313" key="3">
    <source>
        <dbReference type="Proteomes" id="UP001257659"/>
    </source>
</evidence>
<dbReference type="EMBL" id="JAVDQA010000001">
    <property type="protein sequence ID" value="MDR6300099.1"/>
    <property type="molecule type" value="Genomic_DNA"/>
</dbReference>
<keyword evidence="3" id="KW-1185">Reference proteome</keyword>
<keyword evidence="1" id="KW-1133">Transmembrane helix</keyword>
<feature type="transmembrane region" description="Helical" evidence="1">
    <location>
        <begin position="7"/>
        <end position="27"/>
    </location>
</feature>
<protein>
    <submittedName>
        <fullName evidence="2">Polyferredoxin</fullName>
    </submittedName>
</protein>
<keyword evidence="1" id="KW-0812">Transmembrane</keyword>
<sequence length="146" mass="15661">MTLHKVLKYLAIVIGVIGLILLARIVIEGDAAIESSADLQSSMINPLIYLTYAVFVAVIILVLIFVLKDLFTGNVKNTLLSIGVFAIIIFIAYLIPGDTTPVEMNNGEMLSSGGVTLVNMGLRTFYILALIAVGAMVFSGIKKLSK</sequence>
<feature type="transmembrane region" description="Helical" evidence="1">
    <location>
        <begin position="47"/>
        <end position="67"/>
    </location>
</feature>
<dbReference type="Proteomes" id="UP001257659">
    <property type="component" value="Unassembled WGS sequence"/>
</dbReference>
<organism evidence="2 3">
    <name type="scientific">Mesonia maritima</name>
    <dbReference type="NCBI Taxonomy" id="1793873"/>
    <lineage>
        <taxon>Bacteria</taxon>
        <taxon>Pseudomonadati</taxon>
        <taxon>Bacteroidota</taxon>
        <taxon>Flavobacteriia</taxon>
        <taxon>Flavobacteriales</taxon>
        <taxon>Flavobacteriaceae</taxon>
        <taxon>Mesonia</taxon>
    </lineage>
</organism>
<feature type="transmembrane region" description="Helical" evidence="1">
    <location>
        <begin position="79"/>
        <end position="96"/>
    </location>
</feature>
<evidence type="ECO:0000256" key="1">
    <source>
        <dbReference type="SAM" id="Phobius"/>
    </source>
</evidence>
<comment type="caution">
    <text evidence="2">The sequence shown here is derived from an EMBL/GenBank/DDBJ whole genome shotgun (WGS) entry which is preliminary data.</text>
</comment>